<dbReference type="Proteomes" id="UP000187203">
    <property type="component" value="Unassembled WGS sequence"/>
</dbReference>
<evidence type="ECO:0000259" key="1">
    <source>
        <dbReference type="SMART" id="SM00256"/>
    </source>
</evidence>
<dbReference type="PANTHER" id="PTHR31672:SF13">
    <property type="entry name" value="F-BOX PROTEIN CPR30-LIKE"/>
    <property type="match status" value="1"/>
</dbReference>
<organism evidence="2 3">
    <name type="scientific">Corchorus olitorius</name>
    <dbReference type="NCBI Taxonomy" id="93759"/>
    <lineage>
        <taxon>Eukaryota</taxon>
        <taxon>Viridiplantae</taxon>
        <taxon>Streptophyta</taxon>
        <taxon>Embryophyta</taxon>
        <taxon>Tracheophyta</taxon>
        <taxon>Spermatophyta</taxon>
        <taxon>Magnoliopsida</taxon>
        <taxon>eudicotyledons</taxon>
        <taxon>Gunneridae</taxon>
        <taxon>Pentapetalae</taxon>
        <taxon>rosids</taxon>
        <taxon>malvids</taxon>
        <taxon>Malvales</taxon>
        <taxon>Malvaceae</taxon>
        <taxon>Grewioideae</taxon>
        <taxon>Apeibeae</taxon>
        <taxon>Corchorus</taxon>
    </lineage>
</organism>
<dbReference type="Pfam" id="PF00646">
    <property type="entry name" value="F-box"/>
    <property type="match status" value="1"/>
</dbReference>
<dbReference type="SMART" id="SM00256">
    <property type="entry name" value="FBOX"/>
    <property type="match status" value="1"/>
</dbReference>
<proteinExistence type="predicted"/>
<comment type="caution">
    <text evidence="2">The sequence shown here is derived from an EMBL/GenBank/DDBJ whole genome shotgun (WGS) entry which is preliminary data.</text>
</comment>
<dbReference type="PANTHER" id="PTHR31672">
    <property type="entry name" value="BNACNNG10540D PROTEIN"/>
    <property type="match status" value="1"/>
</dbReference>
<accession>A0A1R3KCA6</accession>
<dbReference type="STRING" id="93759.A0A1R3KCA6"/>
<dbReference type="InterPro" id="IPR001810">
    <property type="entry name" value="F-box_dom"/>
</dbReference>
<dbReference type="InterPro" id="IPR017451">
    <property type="entry name" value="F-box-assoc_interact_dom"/>
</dbReference>
<dbReference type="InterPro" id="IPR036047">
    <property type="entry name" value="F-box-like_dom_sf"/>
</dbReference>
<dbReference type="AlphaFoldDB" id="A0A1R3KCA6"/>
<dbReference type="SUPFAM" id="SSF81383">
    <property type="entry name" value="F-box domain"/>
    <property type="match status" value="1"/>
</dbReference>
<dbReference type="SUPFAM" id="SSF50965">
    <property type="entry name" value="Galactose oxidase, central domain"/>
    <property type="match status" value="1"/>
</dbReference>
<evidence type="ECO:0000313" key="3">
    <source>
        <dbReference type="Proteomes" id="UP000187203"/>
    </source>
</evidence>
<gene>
    <name evidence="2" type="ORF">COLO4_09373</name>
</gene>
<dbReference type="NCBIfam" id="TIGR01640">
    <property type="entry name" value="F_box_assoc_1"/>
    <property type="match status" value="1"/>
</dbReference>
<dbReference type="EMBL" id="AWUE01014229">
    <property type="protein sequence ID" value="OMP04716.1"/>
    <property type="molecule type" value="Genomic_DNA"/>
</dbReference>
<dbReference type="OrthoDB" id="5314306at2759"/>
<evidence type="ECO:0000313" key="2">
    <source>
        <dbReference type="EMBL" id="OMP04716.1"/>
    </source>
</evidence>
<sequence length="367" mass="42285">MRNKKVALCNLQIPLEIQIEILSRLPVKSLLRFKCLEKSWCNLIKDSAFIAMHTNRFGKNTGEFLLCMSKTKYGPKYYKCYYKGNNVLLINGTERITPMSKDQQIFGSFNGLVCLHGDAPEQVNICFWNPSTQKIKKLPSYPRPYKYPSPLYGFGFCPKSNDYKVVIVHGWYNLLKLGVYTLSTDSWKSIIIEKESWRPCPYPFQQPYMFNGASHWVGRGSSSSDAAALIGSFQFEEEVFQTIKLPAPMSYTRRISVSEYRNQLSLIVSQYVCSSTIDFWVMKEYGSVESWVKLFSIEFPGYRSSSRLITLDSKDELVFLDDDGTRIFCYNTKTKQVLEPHQTLYPLKQAITCQETLVSLPGEYSVF</sequence>
<protein>
    <recommendedName>
        <fullName evidence="1">F-box domain-containing protein</fullName>
    </recommendedName>
</protein>
<dbReference type="Gene3D" id="1.20.1280.50">
    <property type="match status" value="1"/>
</dbReference>
<keyword evidence="3" id="KW-1185">Reference proteome</keyword>
<dbReference type="Pfam" id="PF07734">
    <property type="entry name" value="FBA_1"/>
    <property type="match status" value="1"/>
</dbReference>
<name>A0A1R3KCA6_9ROSI</name>
<dbReference type="InterPro" id="IPR011043">
    <property type="entry name" value="Gal_Oxase/kelch_b-propeller"/>
</dbReference>
<dbReference type="InterPro" id="IPR006527">
    <property type="entry name" value="F-box-assoc_dom_typ1"/>
</dbReference>
<dbReference type="CDD" id="cd22157">
    <property type="entry name" value="F-box_AtFBW1-like"/>
    <property type="match status" value="1"/>
</dbReference>
<reference evidence="3" key="1">
    <citation type="submission" date="2013-09" db="EMBL/GenBank/DDBJ databases">
        <title>Corchorus olitorius genome sequencing.</title>
        <authorList>
            <person name="Alam M."/>
            <person name="Haque M.S."/>
            <person name="Islam M.S."/>
            <person name="Emdad E.M."/>
            <person name="Islam M.M."/>
            <person name="Ahmed B."/>
            <person name="Halim A."/>
            <person name="Hossen Q.M.M."/>
            <person name="Hossain M.Z."/>
            <person name="Ahmed R."/>
            <person name="Khan M.M."/>
            <person name="Islam R."/>
            <person name="Rashid M.M."/>
            <person name="Khan S.A."/>
            <person name="Rahman M.S."/>
            <person name="Alam M."/>
            <person name="Yahiya A.S."/>
            <person name="Khan M.S."/>
            <person name="Azam M.S."/>
            <person name="Haque T."/>
            <person name="Lashkar M.Z.H."/>
            <person name="Akhand A.I."/>
            <person name="Morshed G."/>
            <person name="Roy S."/>
            <person name="Uddin K.S."/>
            <person name="Rabeya T."/>
            <person name="Hossain A.S."/>
            <person name="Chowdhury A."/>
            <person name="Snigdha A.R."/>
            <person name="Mortoza M.S."/>
            <person name="Matin S.A."/>
            <person name="Hoque S.M.E."/>
            <person name="Islam M.K."/>
            <person name="Roy D.K."/>
            <person name="Haider R."/>
            <person name="Moosa M.M."/>
            <person name="Elias S.M."/>
            <person name="Hasan A.M."/>
            <person name="Jahan S."/>
            <person name="Shafiuddin M."/>
            <person name="Mahmood N."/>
            <person name="Shommy N.S."/>
        </authorList>
    </citation>
    <scope>NUCLEOTIDE SEQUENCE [LARGE SCALE GENOMIC DNA]</scope>
    <source>
        <strain evidence="3">cv. O-4</strain>
    </source>
</reference>
<feature type="domain" description="F-box" evidence="1">
    <location>
        <begin position="13"/>
        <end position="53"/>
    </location>
</feature>
<dbReference type="InterPro" id="IPR050796">
    <property type="entry name" value="SCF_F-box_component"/>
</dbReference>